<dbReference type="HAMAP" id="MF_00236">
    <property type="entry name" value="TatA_E"/>
    <property type="match status" value="1"/>
</dbReference>
<dbReference type="GO" id="GO:0043953">
    <property type="term" value="P:protein transport by the Tat complex"/>
    <property type="evidence" value="ECO:0007669"/>
    <property type="project" value="UniProtKB-UniRule"/>
</dbReference>
<proteinExistence type="inferred from homology"/>
<dbReference type="AlphaFoldDB" id="A0A8J6Y2L2"/>
<reference evidence="11 12" key="1">
    <citation type="submission" date="2020-08" db="EMBL/GenBank/DDBJ databases">
        <title>Acidobacteriota in marine sediments use diverse sulfur dissimilation pathways.</title>
        <authorList>
            <person name="Wasmund K."/>
        </authorList>
    </citation>
    <scope>NUCLEOTIDE SEQUENCE [LARGE SCALE GENOMIC DNA]</scope>
    <source>
        <strain evidence="11">MAG AM4</strain>
    </source>
</reference>
<keyword evidence="4 9" id="KW-0653">Protein transport</keyword>
<dbReference type="PRINTS" id="PR01506">
    <property type="entry name" value="TATBPROTEIN"/>
</dbReference>
<name>A0A8J6Y2L2_9BACT</name>
<evidence type="ECO:0000256" key="10">
    <source>
        <dbReference type="SAM" id="MobiDB-lite"/>
    </source>
</evidence>
<dbReference type="PANTHER" id="PTHR33162:SF1">
    <property type="entry name" value="SEC-INDEPENDENT PROTEIN TRANSLOCASE PROTEIN TATA, CHLOROPLASTIC"/>
    <property type="match status" value="1"/>
</dbReference>
<dbReference type="Proteomes" id="UP000648239">
    <property type="component" value="Unassembled WGS sequence"/>
</dbReference>
<sequence length="163" mass="17572">MSSSSKQCRVGPAVSLAIKVYGHGPGPATGDFLTPLWLGSSLGAVFRHEVYKELIGIGSIGGGEVMLILVVALLLFGPRKIPEIGRTLGKTMAEFRKATRDFKLNLEREVDMEDIGKAGSEIRKARDEMRSVARDAMNLSPVSSDPPEASRDQGSDDGNDRKD</sequence>
<keyword evidence="7 9" id="KW-0472">Membrane</keyword>
<feature type="region of interest" description="Disordered" evidence="10">
    <location>
        <begin position="121"/>
        <end position="163"/>
    </location>
</feature>
<keyword evidence="6 9" id="KW-0811">Translocation</keyword>
<comment type="function">
    <text evidence="8">Part of the twin-arginine translocation (Tat) system that transports large folded proteins containing a characteristic twin-arginine motif in their signal peptide across the thylakoid membrane. Involved in delta pH-dependent protein transport required for chloroplast development, especially thylakoid membrane formation. TATC and TATB mediate precursor recognition, whereas TATA facilitates translocation.</text>
</comment>
<comment type="similarity">
    <text evidence="9">Belongs to the TatA/E family.</text>
</comment>
<keyword evidence="5 9" id="KW-1133">Transmembrane helix</keyword>
<keyword evidence="3 9" id="KW-0812">Transmembrane</keyword>
<evidence type="ECO:0000256" key="9">
    <source>
        <dbReference type="HAMAP-Rule" id="MF_00236"/>
    </source>
</evidence>
<dbReference type="NCBIfam" id="TIGR01411">
    <property type="entry name" value="tatAE"/>
    <property type="match status" value="1"/>
</dbReference>
<evidence type="ECO:0000256" key="2">
    <source>
        <dbReference type="ARBA" id="ARBA00022448"/>
    </source>
</evidence>
<comment type="subcellular location">
    <subcellularLocation>
        <location evidence="9">Cell membrane</location>
        <topology evidence="9">Single-pass membrane protein</topology>
    </subcellularLocation>
    <subcellularLocation>
        <location evidence="1">Membrane</location>
        <topology evidence="1">Single-pass membrane protein</topology>
    </subcellularLocation>
</comment>
<comment type="function">
    <text evidence="9">Part of the twin-arginine translocation (Tat) system that transports large folded proteins containing a characteristic twin-arginine motif in their signal peptide across membranes. TatA could form the protein-conducting channel of the Tat system.</text>
</comment>
<dbReference type="GO" id="GO:0008320">
    <property type="term" value="F:protein transmembrane transporter activity"/>
    <property type="evidence" value="ECO:0007669"/>
    <property type="project" value="UniProtKB-UniRule"/>
</dbReference>
<evidence type="ECO:0000256" key="7">
    <source>
        <dbReference type="ARBA" id="ARBA00023136"/>
    </source>
</evidence>
<organism evidence="11 12">
    <name type="scientific">Candidatus Polarisedimenticola svalbardensis</name>
    <dbReference type="NCBI Taxonomy" id="2886004"/>
    <lineage>
        <taxon>Bacteria</taxon>
        <taxon>Pseudomonadati</taxon>
        <taxon>Acidobacteriota</taxon>
        <taxon>Candidatus Polarisedimenticolia</taxon>
        <taxon>Candidatus Polarisedimenticolales</taxon>
        <taxon>Candidatus Polarisedimenticolaceae</taxon>
        <taxon>Candidatus Polarisedimenticola</taxon>
    </lineage>
</organism>
<evidence type="ECO:0000256" key="8">
    <source>
        <dbReference type="ARBA" id="ARBA00025340"/>
    </source>
</evidence>
<accession>A0A8J6Y2L2</accession>
<evidence type="ECO:0000256" key="5">
    <source>
        <dbReference type="ARBA" id="ARBA00022989"/>
    </source>
</evidence>
<dbReference type="EMBL" id="JACXWD010000074">
    <property type="protein sequence ID" value="MBD3869308.1"/>
    <property type="molecule type" value="Genomic_DNA"/>
</dbReference>
<dbReference type="GO" id="GO:0033281">
    <property type="term" value="C:TAT protein transport complex"/>
    <property type="evidence" value="ECO:0007669"/>
    <property type="project" value="UniProtKB-UniRule"/>
</dbReference>
<dbReference type="Gene3D" id="1.20.5.3310">
    <property type="match status" value="1"/>
</dbReference>
<feature type="compositionally biased region" description="Basic and acidic residues" evidence="10">
    <location>
        <begin position="121"/>
        <end position="133"/>
    </location>
</feature>
<evidence type="ECO:0000256" key="4">
    <source>
        <dbReference type="ARBA" id="ARBA00022927"/>
    </source>
</evidence>
<feature type="transmembrane region" description="Helical" evidence="9">
    <location>
        <begin position="54"/>
        <end position="76"/>
    </location>
</feature>
<dbReference type="PANTHER" id="PTHR33162">
    <property type="entry name" value="SEC-INDEPENDENT PROTEIN TRANSLOCASE PROTEIN TATA, CHLOROPLASTIC"/>
    <property type="match status" value="1"/>
</dbReference>
<comment type="caution">
    <text evidence="11">The sequence shown here is derived from an EMBL/GenBank/DDBJ whole genome shotgun (WGS) entry which is preliminary data.</text>
</comment>
<dbReference type="Pfam" id="PF02416">
    <property type="entry name" value="TatA_B_E"/>
    <property type="match status" value="1"/>
</dbReference>
<comment type="subunit">
    <text evidence="9">Forms a complex with TatC.</text>
</comment>
<dbReference type="InterPro" id="IPR003369">
    <property type="entry name" value="TatA/B/E"/>
</dbReference>
<evidence type="ECO:0000313" key="11">
    <source>
        <dbReference type="EMBL" id="MBD3869308.1"/>
    </source>
</evidence>
<evidence type="ECO:0000256" key="6">
    <source>
        <dbReference type="ARBA" id="ARBA00023010"/>
    </source>
</evidence>
<keyword evidence="2 9" id="KW-0813">Transport</keyword>
<dbReference type="NCBIfam" id="NF011430">
    <property type="entry name" value="PRK14861.1"/>
    <property type="match status" value="1"/>
</dbReference>
<protein>
    <recommendedName>
        <fullName evidence="9">Sec-independent protein translocase protein TatA</fullName>
    </recommendedName>
</protein>
<dbReference type="GO" id="GO:0006886">
    <property type="term" value="P:intracellular protein transport"/>
    <property type="evidence" value="ECO:0007669"/>
    <property type="project" value="UniProtKB-ARBA"/>
</dbReference>
<gene>
    <name evidence="9 11" type="primary">tatA</name>
    <name evidence="11" type="ORF">IFK94_14400</name>
</gene>
<evidence type="ECO:0000256" key="1">
    <source>
        <dbReference type="ARBA" id="ARBA00004167"/>
    </source>
</evidence>
<evidence type="ECO:0000313" key="12">
    <source>
        <dbReference type="Proteomes" id="UP000648239"/>
    </source>
</evidence>
<evidence type="ECO:0000256" key="3">
    <source>
        <dbReference type="ARBA" id="ARBA00022692"/>
    </source>
</evidence>
<feature type="compositionally biased region" description="Basic and acidic residues" evidence="10">
    <location>
        <begin position="148"/>
        <end position="163"/>
    </location>
</feature>
<dbReference type="InterPro" id="IPR006312">
    <property type="entry name" value="TatA/E"/>
</dbReference>
<keyword evidence="9" id="KW-1003">Cell membrane</keyword>